<evidence type="ECO:0000313" key="5">
    <source>
        <dbReference type="Proteomes" id="UP000236723"/>
    </source>
</evidence>
<dbReference type="Pfam" id="PF02470">
    <property type="entry name" value="MlaD"/>
    <property type="match status" value="1"/>
</dbReference>
<evidence type="ECO:0000313" key="4">
    <source>
        <dbReference type="EMBL" id="SEF88532.1"/>
    </source>
</evidence>
<evidence type="ECO:0000259" key="3">
    <source>
        <dbReference type="Pfam" id="PF11887"/>
    </source>
</evidence>
<keyword evidence="1" id="KW-0472">Membrane</keyword>
<dbReference type="InterPro" id="IPR052336">
    <property type="entry name" value="MlaD_Phospholipid_Transporter"/>
</dbReference>
<dbReference type="InterPro" id="IPR005693">
    <property type="entry name" value="Mce"/>
</dbReference>
<keyword evidence="1" id="KW-1133">Transmembrane helix</keyword>
<gene>
    <name evidence="4" type="ORF">SAMN04489712_102382</name>
</gene>
<evidence type="ECO:0000256" key="1">
    <source>
        <dbReference type="SAM" id="Phobius"/>
    </source>
</evidence>
<dbReference type="RefSeq" id="WP_103936639.1">
    <property type="nucleotide sequence ID" value="NZ_FNVO01000002.1"/>
</dbReference>
<proteinExistence type="predicted"/>
<keyword evidence="5" id="KW-1185">Reference proteome</keyword>
<reference evidence="5" key="1">
    <citation type="submission" date="2016-10" db="EMBL/GenBank/DDBJ databases">
        <authorList>
            <person name="Varghese N."/>
            <person name="Submissions S."/>
        </authorList>
    </citation>
    <scope>NUCLEOTIDE SEQUENCE [LARGE SCALE GENOMIC DNA]</scope>
    <source>
        <strain evidence="5">DSM 43163</strain>
    </source>
</reference>
<feature type="transmembrane region" description="Helical" evidence="1">
    <location>
        <begin position="12"/>
        <end position="32"/>
    </location>
</feature>
<dbReference type="EMBL" id="FNVO01000002">
    <property type="protein sequence ID" value="SEF88532.1"/>
    <property type="molecule type" value="Genomic_DNA"/>
</dbReference>
<dbReference type="InterPro" id="IPR024516">
    <property type="entry name" value="Mce_C"/>
</dbReference>
<accession>A0A1H5VMI7</accession>
<dbReference type="PANTHER" id="PTHR33371">
    <property type="entry name" value="INTERMEMBRANE PHOSPHOLIPID TRANSPORT SYSTEM BINDING PROTEIN MLAD-RELATED"/>
    <property type="match status" value="1"/>
</dbReference>
<feature type="domain" description="Mammalian cell entry C-terminal" evidence="3">
    <location>
        <begin position="126"/>
        <end position="296"/>
    </location>
</feature>
<protein>
    <submittedName>
        <fullName evidence="4">Phospholipid/cholesterol/gamma-HCH transport system substrate-binding protein</fullName>
    </submittedName>
</protein>
<dbReference type="OrthoDB" id="4655264at2"/>
<name>A0A1H5VMI7_9ACTN</name>
<sequence length="352" mass="37270">MSEENLSLRSRLLYGAIGTAVLVSGAAVALVGSQPDHSGATYYTASFGRAGQGLDHRSDVKVRGITVGGIDSVSLEPGGRVKVRIRIDEDLRITRDALAAIEPVSVFGPKDLTIDMGGGDVQGPYLPEGGTITRTKDPEELSDVAWPAYRLTGALDPQDIATLLHTFSQGLNGQGPALRRSIDNGTKLLDVAYDRRAEIQRLIDDIAALSGTLGGRGDTITGLARDFNALSPALNDRPDKVAELLDQAGRLSDQVSGTLQRHGGDIAEIIDGGGRAVQVLYQERDDIPTLVTGLTGFFTLLSDIIRIKGPENSLLAQAVDFLPLDVCKIIIDVCRADPSMAGSYLKLTGGGR</sequence>
<dbReference type="Pfam" id="PF11887">
    <property type="entry name" value="Mce4_CUP1"/>
    <property type="match status" value="1"/>
</dbReference>
<keyword evidence="1" id="KW-0812">Transmembrane</keyword>
<dbReference type="InterPro" id="IPR003399">
    <property type="entry name" value="Mce/MlaD"/>
</dbReference>
<dbReference type="AlphaFoldDB" id="A0A1H5VMI7"/>
<dbReference type="PANTHER" id="PTHR33371:SF4">
    <property type="entry name" value="INTERMEMBRANE PHOSPHOLIPID TRANSPORT SYSTEM BINDING PROTEIN MLAD"/>
    <property type="match status" value="1"/>
</dbReference>
<feature type="domain" description="Mce/MlaD" evidence="2">
    <location>
        <begin position="41"/>
        <end position="116"/>
    </location>
</feature>
<organism evidence="4 5">
    <name type="scientific">Thermomonospora echinospora</name>
    <dbReference type="NCBI Taxonomy" id="1992"/>
    <lineage>
        <taxon>Bacteria</taxon>
        <taxon>Bacillati</taxon>
        <taxon>Actinomycetota</taxon>
        <taxon>Actinomycetes</taxon>
        <taxon>Streptosporangiales</taxon>
        <taxon>Thermomonosporaceae</taxon>
        <taxon>Thermomonospora</taxon>
    </lineage>
</organism>
<dbReference type="NCBIfam" id="TIGR00996">
    <property type="entry name" value="Mtu_fam_mce"/>
    <property type="match status" value="1"/>
</dbReference>
<dbReference type="Proteomes" id="UP000236723">
    <property type="component" value="Unassembled WGS sequence"/>
</dbReference>
<evidence type="ECO:0000259" key="2">
    <source>
        <dbReference type="Pfam" id="PF02470"/>
    </source>
</evidence>